<evidence type="ECO:0000256" key="1">
    <source>
        <dbReference type="ARBA" id="ARBA00022729"/>
    </source>
</evidence>
<evidence type="ECO:0000313" key="6">
    <source>
        <dbReference type="Proteomes" id="UP000689195"/>
    </source>
</evidence>
<feature type="transmembrane region" description="Helical" evidence="4">
    <location>
        <begin position="1061"/>
        <end position="1081"/>
    </location>
</feature>
<organism evidence="5 6">
    <name type="scientific">Paramecium pentaurelia</name>
    <dbReference type="NCBI Taxonomy" id="43138"/>
    <lineage>
        <taxon>Eukaryota</taxon>
        <taxon>Sar</taxon>
        <taxon>Alveolata</taxon>
        <taxon>Ciliophora</taxon>
        <taxon>Intramacronucleata</taxon>
        <taxon>Oligohymenophorea</taxon>
        <taxon>Peniculida</taxon>
        <taxon>Parameciidae</taxon>
        <taxon>Paramecium</taxon>
    </lineage>
</organism>
<keyword evidence="4" id="KW-1133">Transmembrane helix</keyword>
<feature type="transmembrane region" description="Helical" evidence="4">
    <location>
        <begin position="1004"/>
        <end position="1024"/>
    </location>
</feature>
<keyword evidence="3" id="KW-1015">Disulfide bond</keyword>
<accession>A0A8S1YJA3</accession>
<keyword evidence="4" id="KW-0812">Transmembrane</keyword>
<dbReference type="InterPro" id="IPR011936">
    <property type="entry name" value="Myxo_disulph_rpt"/>
</dbReference>
<dbReference type="NCBIfam" id="TIGR02232">
    <property type="entry name" value="myxo_disulf_rpt"/>
    <property type="match status" value="3"/>
</dbReference>
<dbReference type="AlphaFoldDB" id="A0A8S1YJA3"/>
<keyword evidence="6" id="KW-1185">Reference proteome</keyword>
<dbReference type="Pfam" id="PF13948">
    <property type="entry name" value="DUF4215"/>
    <property type="match status" value="4"/>
</dbReference>
<feature type="transmembrane region" description="Helical" evidence="4">
    <location>
        <begin position="973"/>
        <end position="992"/>
    </location>
</feature>
<keyword evidence="1" id="KW-0732">Signal</keyword>
<evidence type="ECO:0000256" key="3">
    <source>
        <dbReference type="ARBA" id="ARBA00023157"/>
    </source>
</evidence>
<dbReference type="EMBL" id="CAJJDO010000207">
    <property type="protein sequence ID" value="CAD8214325.1"/>
    <property type="molecule type" value="Genomic_DNA"/>
</dbReference>
<dbReference type="Proteomes" id="UP000689195">
    <property type="component" value="Unassembled WGS sequence"/>
</dbReference>
<comment type="caution">
    <text evidence="5">The sequence shown here is derived from an EMBL/GenBank/DDBJ whole genome shotgun (WGS) entry which is preliminary data.</text>
</comment>
<sequence length="1180" mass="137820">MLGQKSFWWNVKYGDNQNIFLPSHYYVDVRFRVYDFSLHDIYLVLLLDDQDFQYSSQRNTFITCNDNKQMSEYFFGFGNFHFSSTLLIQIFQPVFADPSTYWGITDFELYILQCPSKCYSCDEFGICNDWTQFNSVYGQKNLQFMEGWFKNTIYFNEKTSCGSLQFYGPFVNQDIIQHHSFIQDNHSKIRLRFKLIIVGEAYKAKVYVNQYQNNTDIDSIYYNYFYLICGQSQKIYVFDALIQHNLPDLLITIQIEVNNFNDNVAYFGILDFEIFSDALEIDICNDQNINPFDGCFNQQFDCSEGCSNCVKGLCIECDINWLYDPINYNCYSNCGDGLIVGFEECDDSNSIPYDGCYQCKFSCPQNCIKCQYGLCLICDPLFQLINNNCIPYCSNNQSVNLINYQIVNKVTECLPINHYCQLKCFECYYSLCIKYLPDWNLINQQCIHECENEVIADFQKYCNDGNYENEEENHNCKFETASNPSSSFSVCGNGIIQDFEQCDDGNTIPYDGCFECQYQCQENCIDCLDGTCLQSYFEEVQIETCNFGFYLIDNKCLSICGDLIVASDERCDDENNEPFDGCFKCQYSCSLNCQECIDGYCINCENGFQLENNKCQEQCGNGIKTQNEECDDGNIFFEDGCSETCQIEIFWKCINDQKQRSQCFQNNNPIVEIKLLNTTFNKQFILMKSSQQVRLKEDNQNLTQNLKTSIINVNPLDYIITFDVEAEPTFEQLNEIQYLFTIELLKQLEVELIFHIQFNITLINNYGLEVIQKEYKIKLSNPVVLSEAEKEISQKTGKFYTMMLIILAISGSIILLSGNPQDCFEVLDALQYQSYLRFININFPENVFIYFESSDLISIQPALIKFNLVDLFQKIFGSEFLESFGKFYFYQINADLLINLQSQICQILLLLALFIFFNLYNKIFQRQFISSRQLIEIKQRNSMILDRIVLFLYQINKIIKGLSKIFTKKGLKLLFLANSWDVLFKIILFIYSKPQYSIRTYLSSTFGVIIMISLIFISLFCMFATQQNKLFRFSKINRNQGLIVIKKLLFLFFLIKAQDDSIIQCLLLALVNSFYLGIVIISKLIKNNIEIIVTFWFELPIIIFTFSCLPLHNDFVKHLTNDQQVFIGFCQIGILCFGLISPLIKYSYILIKKGIDYIKKKQQFIIAQKEKKIQLQQMFF</sequence>
<keyword evidence="2" id="KW-0677">Repeat</keyword>
<feature type="transmembrane region" description="Helical" evidence="4">
    <location>
        <begin position="1036"/>
        <end position="1055"/>
    </location>
</feature>
<reference evidence="5" key="1">
    <citation type="submission" date="2021-01" db="EMBL/GenBank/DDBJ databases">
        <authorList>
            <consortium name="Genoscope - CEA"/>
            <person name="William W."/>
        </authorList>
    </citation>
    <scope>NUCLEOTIDE SEQUENCE</scope>
</reference>
<feature type="transmembrane region" description="Helical" evidence="4">
    <location>
        <begin position="1093"/>
        <end position="1113"/>
    </location>
</feature>
<evidence type="ECO:0000256" key="4">
    <source>
        <dbReference type="SAM" id="Phobius"/>
    </source>
</evidence>
<name>A0A8S1YJA3_9CILI</name>
<protein>
    <submittedName>
        <fullName evidence="5">Uncharacterized protein</fullName>
    </submittedName>
</protein>
<feature type="transmembrane region" description="Helical" evidence="4">
    <location>
        <begin position="1125"/>
        <end position="1151"/>
    </location>
</feature>
<proteinExistence type="predicted"/>
<feature type="transmembrane region" description="Helical" evidence="4">
    <location>
        <begin position="900"/>
        <end position="920"/>
    </location>
</feature>
<dbReference type="PANTHER" id="PTHR38934">
    <property type="entry name" value="HYPHALLY REGULATED CELL WALL PROTEIN 1"/>
    <property type="match status" value="1"/>
</dbReference>
<evidence type="ECO:0000256" key="2">
    <source>
        <dbReference type="ARBA" id="ARBA00022737"/>
    </source>
</evidence>
<gene>
    <name evidence="5" type="ORF">PPENT_87.1.T2070002</name>
</gene>
<evidence type="ECO:0000313" key="5">
    <source>
        <dbReference type="EMBL" id="CAD8214325.1"/>
    </source>
</evidence>
<dbReference type="PANTHER" id="PTHR38934:SF6">
    <property type="entry name" value="CHROMOSOME UNDETERMINED SCAFFOLD_176, WHOLE GENOME SHOTGUN SEQUENCE"/>
    <property type="match status" value="1"/>
</dbReference>
<keyword evidence="4" id="KW-0472">Membrane</keyword>
<dbReference type="OrthoDB" id="28293at2759"/>